<gene>
    <name evidence="2" type="ORF">Y981_05480</name>
</gene>
<dbReference type="KEGG" id="lfp:Y981_05480"/>
<dbReference type="AlphaFoldDB" id="A0A059Y279"/>
<evidence type="ECO:0000256" key="1">
    <source>
        <dbReference type="SAM" id="MobiDB-lite"/>
    </source>
</evidence>
<accession>A0A059Y279</accession>
<organism evidence="2 3">
    <name type="scientific">Leptospirillum ferriphilum YSK</name>
    <dbReference type="NCBI Taxonomy" id="1441628"/>
    <lineage>
        <taxon>Bacteria</taxon>
        <taxon>Pseudomonadati</taxon>
        <taxon>Nitrospirota</taxon>
        <taxon>Nitrospiria</taxon>
        <taxon>Nitrospirales</taxon>
        <taxon>Nitrospiraceae</taxon>
        <taxon>Leptospirillum</taxon>
    </lineage>
</organism>
<evidence type="ECO:0000313" key="2">
    <source>
        <dbReference type="EMBL" id="AIA31671.1"/>
    </source>
</evidence>
<reference evidence="2 3" key="2">
    <citation type="journal article" date="2015" name="Biomed. Res. Int.">
        <title>Effects of Arsenite Resistance on the Growth and Functional Gene Expression of Leptospirillum ferriphilum and Acidithiobacillus thiooxidans in Pure Culture and Coculture.</title>
        <authorList>
            <person name="Jiang H."/>
            <person name="Liang Y."/>
            <person name="Yin H."/>
            <person name="Xiao Y."/>
            <person name="Guo X."/>
            <person name="Xu Y."/>
            <person name="Hu Q."/>
            <person name="Liu H."/>
            <person name="Liu X."/>
        </authorList>
    </citation>
    <scope>NUCLEOTIDE SEQUENCE [LARGE SCALE GENOMIC DNA]</scope>
    <source>
        <strain evidence="2 3">YSK</strain>
    </source>
</reference>
<proteinExistence type="predicted"/>
<name>A0A059Y279_9BACT</name>
<evidence type="ECO:0000313" key="3">
    <source>
        <dbReference type="Proteomes" id="UP000027059"/>
    </source>
</evidence>
<reference evidence="3" key="1">
    <citation type="submission" date="2014-02" db="EMBL/GenBank/DDBJ databases">
        <title>Complete genome sequence and comparative genomic analysis of the nitrogen-fixing bacterium Leptospirillum ferriphilum YSK.</title>
        <authorList>
            <person name="Guo X."/>
            <person name="Yin H."/>
            <person name="Liang Y."/>
            <person name="Hu Q."/>
            <person name="Ma L."/>
            <person name="Xiao Y."/>
            <person name="Zhang X."/>
            <person name="Qiu G."/>
            <person name="Liu X."/>
        </authorList>
    </citation>
    <scope>NUCLEOTIDE SEQUENCE [LARGE SCALE GENOMIC DNA]</scope>
    <source>
        <strain evidence="3">YSK</strain>
    </source>
</reference>
<sequence>MNSGHKNSRKSFGAESALDGVLSTGEKNTLGIRGMSITNRNKGEKVGSLEGVNKKNLSNVSLG</sequence>
<keyword evidence="3" id="KW-1185">Reference proteome</keyword>
<dbReference type="HOGENOM" id="CLU_2880404_0_0_0"/>
<dbReference type="Proteomes" id="UP000027059">
    <property type="component" value="Chromosome"/>
</dbReference>
<feature type="region of interest" description="Disordered" evidence="1">
    <location>
        <begin position="1"/>
        <end position="63"/>
    </location>
</feature>
<protein>
    <submittedName>
        <fullName evidence="2">Uncharacterized protein</fullName>
    </submittedName>
</protein>
<dbReference type="EMBL" id="CP007243">
    <property type="protein sequence ID" value="AIA31671.1"/>
    <property type="molecule type" value="Genomic_DNA"/>
</dbReference>